<evidence type="ECO:0000313" key="1">
    <source>
        <dbReference type="EnsemblPlants" id="QL11p043076:mrna"/>
    </source>
</evidence>
<dbReference type="EnsemblPlants" id="QL11p043076:mrna">
    <property type="protein sequence ID" value="QL11p043076:mrna"/>
    <property type="gene ID" value="QL11p043076"/>
</dbReference>
<accession>A0A7N2MXI5</accession>
<evidence type="ECO:0000313" key="2">
    <source>
        <dbReference type="Proteomes" id="UP000594261"/>
    </source>
</evidence>
<dbReference type="InParanoid" id="A0A7N2MXI5"/>
<keyword evidence="2" id="KW-1185">Reference proteome</keyword>
<proteinExistence type="predicted"/>
<dbReference type="AlphaFoldDB" id="A0A7N2MXI5"/>
<dbReference type="InterPro" id="IPR036691">
    <property type="entry name" value="Endo/exonu/phosph_ase_sf"/>
</dbReference>
<reference evidence="1 2" key="1">
    <citation type="journal article" date="2016" name="G3 (Bethesda)">
        <title>First Draft Assembly and Annotation of the Genome of a California Endemic Oak Quercus lobata Nee (Fagaceae).</title>
        <authorList>
            <person name="Sork V.L."/>
            <person name="Fitz-Gibbon S.T."/>
            <person name="Puiu D."/>
            <person name="Crepeau M."/>
            <person name="Gugger P.F."/>
            <person name="Sherman R."/>
            <person name="Stevens K."/>
            <person name="Langley C.H."/>
            <person name="Pellegrini M."/>
            <person name="Salzberg S.L."/>
        </authorList>
    </citation>
    <scope>NUCLEOTIDE SEQUENCE [LARGE SCALE GENOMIC DNA]</scope>
    <source>
        <strain evidence="1 2">cv. SW786</strain>
    </source>
</reference>
<dbReference type="Gene3D" id="3.60.10.10">
    <property type="entry name" value="Endonuclease/exonuclease/phosphatase"/>
    <property type="match status" value="1"/>
</dbReference>
<sequence length="285" mass="32698">MANLWFFKVSYTRFCPCTSKTWGTSEKWVLELRDERQVVVPIEIKSQLIDSALVSEVDVEQKEIINPGNRLQIIQSNSEWDTVLVEDVDSDCSSEDTGDLVDVCQHYEDSLEPLSVIPLVMSSSMEAPVIRDHSDRVEDVSRQMSQWFQRGILVMWDSRVVENLEEAAGHYSVSCRFKNVGDNFEWAFTGDFNVVRFPTERLRVVNFTQAMHDFSDIISVHGLLDIPMADGRNTWSNSISGSRIDHFLFSPDWEDHYPNMSQRRLARVLSDHFPIIMEGGAIQKG</sequence>
<dbReference type="EMBL" id="LRBV02000011">
    <property type="status" value="NOT_ANNOTATED_CDS"/>
    <property type="molecule type" value="Genomic_DNA"/>
</dbReference>
<protein>
    <recommendedName>
        <fullName evidence="3">Endonuclease/exonuclease/phosphatase family protein</fullName>
    </recommendedName>
</protein>
<reference evidence="1" key="2">
    <citation type="submission" date="2021-01" db="UniProtKB">
        <authorList>
            <consortium name="EnsemblPlants"/>
        </authorList>
    </citation>
    <scope>IDENTIFICATION</scope>
</reference>
<organism evidence="1 2">
    <name type="scientific">Quercus lobata</name>
    <name type="common">Valley oak</name>
    <dbReference type="NCBI Taxonomy" id="97700"/>
    <lineage>
        <taxon>Eukaryota</taxon>
        <taxon>Viridiplantae</taxon>
        <taxon>Streptophyta</taxon>
        <taxon>Embryophyta</taxon>
        <taxon>Tracheophyta</taxon>
        <taxon>Spermatophyta</taxon>
        <taxon>Magnoliopsida</taxon>
        <taxon>eudicotyledons</taxon>
        <taxon>Gunneridae</taxon>
        <taxon>Pentapetalae</taxon>
        <taxon>rosids</taxon>
        <taxon>fabids</taxon>
        <taxon>Fagales</taxon>
        <taxon>Fagaceae</taxon>
        <taxon>Quercus</taxon>
    </lineage>
</organism>
<dbReference type="SUPFAM" id="SSF56219">
    <property type="entry name" value="DNase I-like"/>
    <property type="match status" value="1"/>
</dbReference>
<dbReference type="Gramene" id="QL11p043076:mrna">
    <property type="protein sequence ID" value="QL11p043076:mrna"/>
    <property type="gene ID" value="QL11p043076"/>
</dbReference>
<dbReference type="PANTHER" id="PTHR33710:SF64">
    <property type="entry name" value="ENDONUCLEASE_EXONUCLEASE_PHOSPHATASE DOMAIN-CONTAINING PROTEIN"/>
    <property type="match status" value="1"/>
</dbReference>
<name>A0A7N2MXI5_QUELO</name>
<dbReference type="PANTHER" id="PTHR33710">
    <property type="entry name" value="BNAC02G09200D PROTEIN"/>
    <property type="match status" value="1"/>
</dbReference>
<evidence type="ECO:0008006" key="3">
    <source>
        <dbReference type="Google" id="ProtNLM"/>
    </source>
</evidence>
<dbReference type="Proteomes" id="UP000594261">
    <property type="component" value="Chromosome 11"/>
</dbReference>